<reference evidence="3" key="1">
    <citation type="journal article" date="2010" name="Genome Biol.">
        <title>Genome sequence of the necrotrophic plant pathogen Pythium ultimum reveals original pathogenicity mechanisms and effector repertoire.</title>
        <authorList>
            <person name="Levesque C.A."/>
            <person name="Brouwer H."/>
            <person name="Cano L."/>
            <person name="Hamilton J.P."/>
            <person name="Holt C."/>
            <person name="Huitema E."/>
            <person name="Raffaele S."/>
            <person name="Robideau G.P."/>
            <person name="Thines M."/>
            <person name="Win J."/>
            <person name="Zerillo M.M."/>
            <person name="Beakes G.W."/>
            <person name="Boore J.L."/>
            <person name="Busam D."/>
            <person name="Dumas B."/>
            <person name="Ferriera S."/>
            <person name="Fuerstenberg S.I."/>
            <person name="Gachon C.M."/>
            <person name="Gaulin E."/>
            <person name="Govers F."/>
            <person name="Grenville-Briggs L."/>
            <person name="Horner N."/>
            <person name="Hostetler J."/>
            <person name="Jiang R.H."/>
            <person name="Johnson J."/>
            <person name="Krajaejun T."/>
            <person name="Lin H."/>
            <person name="Meijer H.J."/>
            <person name="Moore B."/>
            <person name="Morris P."/>
            <person name="Phuntmart V."/>
            <person name="Puiu D."/>
            <person name="Shetty J."/>
            <person name="Stajich J.E."/>
            <person name="Tripathy S."/>
            <person name="Wawra S."/>
            <person name="van West P."/>
            <person name="Whitty B.R."/>
            <person name="Coutinho P.M."/>
            <person name="Henrissat B."/>
            <person name="Martin F."/>
            <person name="Thomas P.D."/>
            <person name="Tyler B.M."/>
            <person name="De Vries R.P."/>
            <person name="Kamoun S."/>
            <person name="Yandell M."/>
            <person name="Tisserat N."/>
            <person name="Buell C.R."/>
        </authorList>
    </citation>
    <scope>NUCLEOTIDE SEQUENCE</scope>
    <source>
        <strain evidence="3">DAOM:BR144</strain>
    </source>
</reference>
<dbReference type="InterPro" id="IPR035969">
    <property type="entry name" value="Rab-GAP_TBC_sf"/>
</dbReference>
<accession>K3WBH4</accession>
<dbReference type="Gene3D" id="1.10.8.270">
    <property type="entry name" value="putative rabgap domain of human tbc1 domain family member 14 like domains"/>
    <property type="match status" value="1"/>
</dbReference>
<organism evidence="2 3">
    <name type="scientific">Globisporangium ultimum (strain ATCC 200006 / CBS 805.95 / DAOM BR144)</name>
    <name type="common">Pythium ultimum</name>
    <dbReference type="NCBI Taxonomy" id="431595"/>
    <lineage>
        <taxon>Eukaryota</taxon>
        <taxon>Sar</taxon>
        <taxon>Stramenopiles</taxon>
        <taxon>Oomycota</taxon>
        <taxon>Peronosporomycetes</taxon>
        <taxon>Pythiales</taxon>
        <taxon>Pythiaceae</taxon>
        <taxon>Globisporangium</taxon>
    </lineage>
</organism>
<dbReference type="PANTHER" id="PTHR22957:SF27">
    <property type="entry name" value="TBC1 DOMAIN FAMILY MEMBER 13"/>
    <property type="match status" value="1"/>
</dbReference>
<evidence type="ECO:0000313" key="3">
    <source>
        <dbReference type="Proteomes" id="UP000019132"/>
    </source>
</evidence>
<dbReference type="InParanoid" id="K3WBH4"/>
<dbReference type="Gene3D" id="1.10.472.80">
    <property type="entry name" value="Ypt/Rab-GAP domain of gyp1p, domain 3"/>
    <property type="match status" value="1"/>
</dbReference>
<dbReference type="SUPFAM" id="SSF47923">
    <property type="entry name" value="Ypt/Rab-GAP domain of gyp1p"/>
    <property type="match status" value="2"/>
</dbReference>
<proteinExistence type="predicted"/>
<protein>
    <recommendedName>
        <fullName evidence="1">Rab-GAP TBC domain-containing protein</fullName>
    </recommendedName>
</protein>
<dbReference type="EnsemblProtists" id="PYU1_T002315">
    <property type="protein sequence ID" value="PYU1_T002315"/>
    <property type="gene ID" value="PYU1_G002312"/>
</dbReference>
<evidence type="ECO:0000259" key="1">
    <source>
        <dbReference type="PROSITE" id="PS50086"/>
    </source>
</evidence>
<dbReference type="PANTHER" id="PTHR22957">
    <property type="entry name" value="TBC1 DOMAIN FAMILY MEMBER GTPASE-ACTIVATING PROTEIN"/>
    <property type="match status" value="1"/>
</dbReference>
<sequence length="352" mass="40520">MASGGRIDLDQLRDLVFQGIDASHELDCAADSVRMPAQALTQQSIRSIAWRILLGVLDTDPAQWATLVSEKRARYRDWKREFLGCRRQNVVRREKTPEHEAGTSATKKDSIQDEDLALLREIDKDVSRTQSSLPFFQIGGIAQQWMLRILFLYAKLHPALGYMQGMNEILAPIVFVYGTDPDDEWAEETETDAFFSFVTIMASVQLLYLKSPLDSTKSGVDTQMMRLTSLLRQHDALLWQHLNSIGLTPDLHSFRWYMTLLTREFKMSTTLRIWDSLLADSKRFGFLHYVSCALIRCERAFLLQNGFSQCLQVLQTLPDVHDIERVLLDAERMREKDRQTDQSRLQSATILK</sequence>
<dbReference type="SMART" id="SM00164">
    <property type="entry name" value="TBC"/>
    <property type="match status" value="1"/>
</dbReference>
<reference evidence="2" key="3">
    <citation type="submission" date="2014-11" db="UniProtKB">
        <authorList>
            <consortium name="EnsemblProtists"/>
        </authorList>
    </citation>
    <scope>IDENTIFICATION</scope>
    <source>
        <strain evidence="2">DAOM BR144</strain>
    </source>
</reference>
<feature type="domain" description="Rab-GAP TBC" evidence="1">
    <location>
        <begin position="40"/>
        <end position="281"/>
    </location>
</feature>
<reference evidence="3" key="2">
    <citation type="submission" date="2010-04" db="EMBL/GenBank/DDBJ databases">
        <authorList>
            <person name="Buell R."/>
            <person name="Hamilton J."/>
            <person name="Hostetler J."/>
        </authorList>
    </citation>
    <scope>NUCLEOTIDE SEQUENCE [LARGE SCALE GENOMIC DNA]</scope>
    <source>
        <strain evidence="3">DAOM:BR144</strain>
    </source>
</reference>
<dbReference type="FunFam" id="1.10.472.80:FF:000048">
    <property type="entry name" value="TBC domain containing protein"/>
    <property type="match status" value="1"/>
</dbReference>
<dbReference type="GO" id="GO:0006886">
    <property type="term" value="P:intracellular protein transport"/>
    <property type="evidence" value="ECO:0007669"/>
    <property type="project" value="TreeGrafter"/>
</dbReference>
<dbReference type="InterPro" id="IPR000195">
    <property type="entry name" value="Rab-GAP-TBC_dom"/>
</dbReference>
<evidence type="ECO:0000313" key="2">
    <source>
        <dbReference type="EnsemblProtists" id="PYU1_T002315"/>
    </source>
</evidence>
<dbReference type="eggNOG" id="KOG4567">
    <property type="taxonomic scope" value="Eukaryota"/>
</dbReference>
<dbReference type="Proteomes" id="UP000019132">
    <property type="component" value="Unassembled WGS sequence"/>
</dbReference>
<dbReference type="PROSITE" id="PS50086">
    <property type="entry name" value="TBC_RABGAP"/>
    <property type="match status" value="1"/>
</dbReference>
<dbReference type="STRING" id="431595.K3WBH4"/>
<dbReference type="VEuPathDB" id="FungiDB:PYU1_G002312"/>
<dbReference type="OMA" id="TEFPCEE"/>
<dbReference type="GO" id="GO:0005096">
    <property type="term" value="F:GTPase activator activity"/>
    <property type="evidence" value="ECO:0007669"/>
    <property type="project" value="TreeGrafter"/>
</dbReference>
<dbReference type="Pfam" id="PF00566">
    <property type="entry name" value="RabGAP-TBC"/>
    <property type="match status" value="1"/>
</dbReference>
<keyword evidence="3" id="KW-1185">Reference proteome</keyword>
<dbReference type="HOGENOM" id="CLU_018687_0_1_1"/>
<dbReference type="AlphaFoldDB" id="K3WBH4"/>
<name>K3WBH4_GLOUD</name>